<dbReference type="KEGG" id="vta:B0461"/>
<evidence type="ECO:0000313" key="4">
    <source>
        <dbReference type="Proteomes" id="UP000235828"/>
    </source>
</evidence>
<feature type="domain" description="SCP" evidence="2">
    <location>
        <begin position="332"/>
        <end position="441"/>
    </location>
</feature>
<keyword evidence="4" id="KW-1185">Reference proteome</keyword>
<name>A0A2N8ZJL9_9VIBR</name>
<reference evidence="3 4" key="1">
    <citation type="submission" date="2017-10" db="EMBL/GenBank/DDBJ databases">
        <authorList>
            <person name="Banno H."/>
            <person name="Chua N.-H."/>
        </authorList>
    </citation>
    <scope>NUCLEOTIDE SEQUENCE [LARGE SCALE GENOMIC DNA]</scope>
    <source>
        <strain evidence="3">Vibrio tapetis CECT4600</strain>
    </source>
</reference>
<accession>A0A2N8ZJL9</accession>
<dbReference type="Proteomes" id="UP000235828">
    <property type="component" value="Chromosome B"/>
</dbReference>
<dbReference type="InterPro" id="IPR035940">
    <property type="entry name" value="CAP_sf"/>
</dbReference>
<dbReference type="Gene3D" id="3.40.33.10">
    <property type="entry name" value="CAP"/>
    <property type="match status" value="1"/>
</dbReference>
<proteinExistence type="predicted"/>
<dbReference type="Pfam" id="PF00188">
    <property type="entry name" value="CAP"/>
    <property type="match status" value="1"/>
</dbReference>
<feature type="compositionally biased region" description="Polar residues" evidence="1">
    <location>
        <begin position="32"/>
        <end position="48"/>
    </location>
</feature>
<gene>
    <name evidence="3" type="ORF">VTAP4600_B0461</name>
</gene>
<evidence type="ECO:0000313" key="3">
    <source>
        <dbReference type="EMBL" id="SON52072.1"/>
    </source>
</evidence>
<dbReference type="SUPFAM" id="SSF55797">
    <property type="entry name" value="PR-1-like"/>
    <property type="match status" value="1"/>
</dbReference>
<organism evidence="3 4">
    <name type="scientific">Vibrio tapetis subsp. tapetis</name>
    <dbReference type="NCBI Taxonomy" id="1671868"/>
    <lineage>
        <taxon>Bacteria</taxon>
        <taxon>Pseudomonadati</taxon>
        <taxon>Pseudomonadota</taxon>
        <taxon>Gammaproteobacteria</taxon>
        <taxon>Vibrionales</taxon>
        <taxon>Vibrionaceae</taxon>
        <taxon>Vibrio</taxon>
    </lineage>
</organism>
<dbReference type="EMBL" id="LT960612">
    <property type="protein sequence ID" value="SON52072.1"/>
    <property type="molecule type" value="Genomic_DNA"/>
</dbReference>
<sequence>MDHQNLLAVGLIALTISGCGGESSSGEGSKNAKPSHSSNPGGSSTVTVQQPDIKILKSNMIFAIEGLVEKGGAINPYSSIPVNANLPAFKGGDTPKVDITIPVPTIIIDNGSNLVNDWHCYEAVGLTAQRKNHQLFVDGVISEYRYDMKTNACSSESLGTYVFNNAVFDNALTFATVGSVVTKNKSGIEVNLPTYQFIALAYGHQSKQRFGDAWELMQRNKIDAAAKDVGARMFALDASSGNIHLNLGSLNNDALIDFASLDKHQILNGSIWGMAGQGVADEKWCKIVNIPDDLSQESIKYQSIISTNCARSTLRYCDLFGSSFSSGNYPSVPPIAWDNGTASNAQLNSDEQYRRNAQGHFVVNSAGQNAFVLSSNTAISPIFGYTSPRSDGKVNDAGLNSWAGHAGHCQNVMNSKHTKMGIGYKSSKSDLAKMSYWTQDFN</sequence>
<dbReference type="InterPro" id="IPR014044">
    <property type="entry name" value="CAP_dom"/>
</dbReference>
<feature type="region of interest" description="Disordered" evidence="1">
    <location>
        <begin position="23"/>
        <end position="48"/>
    </location>
</feature>
<dbReference type="AlphaFoldDB" id="A0A2N8ZJL9"/>
<protein>
    <recommendedName>
        <fullName evidence="2">SCP domain-containing protein</fullName>
    </recommendedName>
</protein>
<dbReference type="OrthoDB" id="68195at2"/>
<evidence type="ECO:0000259" key="2">
    <source>
        <dbReference type="Pfam" id="PF00188"/>
    </source>
</evidence>
<evidence type="ECO:0000256" key="1">
    <source>
        <dbReference type="SAM" id="MobiDB-lite"/>
    </source>
</evidence>
<dbReference type="RefSeq" id="WP_102524408.1">
    <property type="nucleotide sequence ID" value="NZ_LT960612.1"/>
</dbReference>